<name>A0AAV9IH83_9RHOD</name>
<keyword evidence="2" id="KW-1185">Reference proteome</keyword>
<dbReference type="EMBL" id="JANCYU010000041">
    <property type="protein sequence ID" value="KAK4526601.1"/>
    <property type="molecule type" value="Genomic_DNA"/>
</dbReference>
<proteinExistence type="predicted"/>
<protein>
    <submittedName>
        <fullName evidence="1">Uncharacterized protein</fullName>
    </submittedName>
</protein>
<sequence length="255" mass="30419">MCYNNRWLLWSFYSNRRIVLRINKRLHREATGWKIYNHPSVDPSSSSDTHRQSLLQQWFDPSAFTLFAFQSVGRWHGNLVSTGSKQAAKRRQFATWYFGYKIPLMFIEWSENVDDWKDHIASFGIREPVIMSGRQQVFNSYKEMTHLGYSRWSGKYTIAFMIPVVRLLNPSSCHPSVVMDTVLFNSLLKLNHWSRLPIVQSAIWNKELRISSWMHLIRDMTLESWNINSDWPLWKNIHLFCSKYFKLSFAIRETR</sequence>
<organism evidence="1 2">
    <name type="scientific">Galdieria yellowstonensis</name>
    <dbReference type="NCBI Taxonomy" id="3028027"/>
    <lineage>
        <taxon>Eukaryota</taxon>
        <taxon>Rhodophyta</taxon>
        <taxon>Bangiophyceae</taxon>
        <taxon>Galdieriales</taxon>
        <taxon>Galdieriaceae</taxon>
        <taxon>Galdieria</taxon>
    </lineage>
</organism>
<accession>A0AAV9IH83</accession>
<evidence type="ECO:0000313" key="1">
    <source>
        <dbReference type="EMBL" id="KAK4526601.1"/>
    </source>
</evidence>
<gene>
    <name evidence="1" type="ORF">GAYE_SCF25G4517</name>
</gene>
<evidence type="ECO:0000313" key="2">
    <source>
        <dbReference type="Proteomes" id="UP001300502"/>
    </source>
</evidence>
<dbReference type="AlphaFoldDB" id="A0AAV9IH83"/>
<dbReference type="Proteomes" id="UP001300502">
    <property type="component" value="Unassembled WGS sequence"/>
</dbReference>
<comment type="caution">
    <text evidence="1">The sequence shown here is derived from an EMBL/GenBank/DDBJ whole genome shotgun (WGS) entry which is preliminary data.</text>
</comment>
<reference evidence="1 2" key="1">
    <citation type="submission" date="2022-07" db="EMBL/GenBank/DDBJ databases">
        <title>Genome-wide signatures of adaptation to extreme environments.</title>
        <authorList>
            <person name="Cho C.H."/>
            <person name="Yoon H.S."/>
        </authorList>
    </citation>
    <scope>NUCLEOTIDE SEQUENCE [LARGE SCALE GENOMIC DNA]</scope>
    <source>
        <strain evidence="1 2">108.79 E11</strain>
    </source>
</reference>